<dbReference type="EMBL" id="UYWX01008892">
    <property type="protein sequence ID" value="VDM27600.1"/>
    <property type="molecule type" value="Genomic_DNA"/>
</dbReference>
<keyword evidence="2" id="KW-1185">Reference proteome</keyword>
<reference evidence="1 2" key="1">
    <citation type="submission" date="2018-11" db="EMBL/GenBank/DDBJ databases">
        <authorList>
            <consortium name="Pathogen Informatics"/>
        </authorList>
    </citation>
    <scope>NUCLEOTIDE SEQUENCE [LARGE SCALE GENOMIC DNA]</scope>
</reference>
<name>A0A3P7EW83_HYDTA</name>
<dbReference type="Proteomes" id="UP000274429">
    <property type="component" value="Unassembled WGS sequence"/>
</dbReference>
<organism evidence="1 2">
    <name type="scientific">Hydatigena taeniaeformis</name>
    <name type="common">Feline tapeworm</name>
    <name type="synonym">Taenia taeniaeformis</name>
    <dbReference type="NCBI Taxonomy" id="6205"/>
    <lineage>
        <taxon>Eukaryota</taxon>
        <taxon>Metazoa</taxon>
        <taxon>Spiralia</taxon>
        <taxon>Lophotrochozoa</taxon>
        <taxon>Platyhelminthes</taxon>
        <taxon>Cestoda</taxon>
        <taxon>Eucestoda</taxon>
        <taxon>Cyclophyllidea</taxon>
        <taxon>Taeniidae</taxon>
        <taxon>Hydatigera</taxon>
    </lineage>
</organism>
<dbReference type="AlphaFoldDB" id="A0A3P7EW83"/>
<sequence length="351" mass="39220">MLRAIGKPQSVSAFTIWFRFRPRLKKKRRCCPRTPLEIYRLAQAASLACDPPCRSELLYQLAAFLTFNGCNIAPISCLLLAFNHVASTPKSSLDNVYHFLVWKEAEVSEDVEFVSALRKIYCWSSIPTVTSLRDLVSNLVDDFCYMRGDDPLDTSRSLRLILTAYAFTNLDTKKSSGCRFGLVGWLLKARLMNWINSLAKSEEVDSALQLLLRVCSLSVDVILLTVQLDLRRPSAAPLKNKPSACQRGVLVCCERIFEVLVSLLPTSSQHLPLVVFCLFRLAPCLSGEQITELGDVLRGLSVKDLPASNPVVISSILPPLQSACINRSFERLQIPSTELLAQWIKRTLSPS</sequence>
<gene>
    <name evidence="1" type="ORF">TTAC_LOCUS5753</name>
</gene>
<accession>A0A3P7EW83</accession>
<protein>
    <submittedName>
        <fullName evidence="1">Uncharacterized protein</fullName>
    </submittedName>
</protein>
<evidence type="ECO:0000313" key="2">
    <source>
        <dbReference type="Proteomes" id="UP000274429"/>
    </source>
</evidence>
<dbReference type="OrthoDB" id="6240440at2759"/>
<evidence type="ECO:0000313" key="1">
    <source>
        <dbReference type="EMBL" id="VDM27600.1"/>
    </source>
</evidence>
<proteinExistence type="predicted"/>